<keyword evidence="2" id="KW-1185">Reference proteome</keyword>
<evidence type="ECO:0000313" key="1">
    <source>
        <dbReference type="EMBL" id="MFD0788762.1"/>
    </source>
</evidence>
<comment type="caution">
    <text evidence="1">The sequence shown here is derived from an EMBL/GenBank/DDBJ whole genome shotgun (WGS) entry which is preliminary data.</text>
</comment>
<dbReference type="Proteomes" id="UP001597055">
    <property type="component" value="Unassembled WGS sequence"/>
</dbReference>
<reference evidence="2" key="1">
    <citation type="journal article" date="2019" name="Int. J. Syst. Evol. Microbiol.">
        <title>The Global Catalogue of Microorganisms (GCM) 10K type strain sequencing project: providing services to taxonomists for standard genome sequencing and annotation.</title>
        <authorList>
            <consortium name="The Broad Institute Genomics Platform"/>
            <consortium name="The Broad Institute Genome Sequencing Center for Infectious Disease"/>
            <person name="Wu L."/>
            <person name="Ma J."/>
        </authorList>
    </citation>
    <scope>NUCLEOTIDE SEQUENCE [LARGE SCALE GENOMIC DNA]</scope>
    <source>
        <strain evidence="2">CCUG 54523</strain>
    </source>
</reference>
<evidence type="ECO:0000313" key="2">
    <source>
        <dbReference type="Proteomes" id="UP001597055"/>
    </source>
</evidence>
<proteinExistence type="predicted"/>
<organism evidence="1 2">
    <name type="scientific">Microbacterium insulae</name>
    <dbReference type="NCBI Taxonomy" id="483014"/>
    <lineage>
        <taxon>Bacteria</taxon>
        <taxon>Bacillati</taxon>
        <taxon>Actinomycetota</taxon>
        <taxon>Actinomycetes</taxon>
        <taxon>Micrococcales</taxon>
        <taxon>Microbacteriaceae</taxon>
        <taxon>Microbacterium</taxon>
    </lineage>
</organism>
<dbReference type="GO" id="GO:0003677">
    <property type="term" value="F:DNA binding"/>
    <property type="evidence" value="ECO:0007669"/>
    <property type="project" value="UniProtKB-KW"/>
</dbReference>
<sequence>MFVVTADQRGSRARADLVPAGLQAIGSLAGSRLALAPARTAGDEVQVAVPDARAVIDVALHLSRTHEWSVGIGVGPVEQPLPDDVRAARGTAFLNAREGVERAKKTPTRISIVGGEEGSDAEALLRLLVELRDRRTEEGWELCDLLAEGLTQRDAAARLGITEGAVSQRARNAGLRTEEGALPALERLLRRADDAAAATERDASAGVAGP</sequence>
<name>A0ABW3ACX4_9MICO</name>
<keyword evidence="1" id="KW-0238">DNA-binding</keyword>
<dbReference type="EMBL" id="JBHTII010000001">
    <property type="protein sequence ID" value="MFD0788762.1"/>
    <property type="molecule type" value="Genomic_DNA"/>
</dbReference>
<accession>A0ABW3ACX4</accession>
<dbReference type="RefSeq" id="WP_204979703.1">
    <property type="nucleotide sequence ID" value="NZ_JBHTII010000001.1"/>
</dbReference>
<protein>
    <submittedName>
        <fullName evidence="1">DNA-binding protein</fullName>
    </submittedName>
</protein>
<gene>
    <name evidence="1" type="ORF">ACFQ0P_00015</name>
</gene>